<comment type="similarity">
    <text evidence="6">Belongs to the WD repeat TRM82 family.</text>
</comment>
<sequence length="423" mass="47616">MKHPFQLITSNKAGDVLFTATKNQLQVFSVTSGQLLGSWVDDIDTTESLRAKIKAERERQLKENALKAEKEGVQPKKKRKSNNSEPKIPTPGDGAPTIYNYIRSLQLTPQEEHLVCTTDSDKSCIVFKLNFGSENCLELIKRQPFPKRPSAITTTTDGSTVLLGDKFGDVYKVPIDSQPPVEINSETDPVLGHVSMLTDLLLVKHDSNEYLITCDRDEHIRVSHYPQGFIIKSFLFGHEEFVNTLLVPSFQPNVLISAGGDDYIISWDWVKGEKLDKFDIRDLVELDDSHLAPSKFQNANGDLKEISVAEIKELPSLYAIVVLVEATKSLLVIKLDQKTGKMSLFKRIDFPNKVISFTSTTDKIIVSLESDSMLSFVDLETLEISKTHDALDKIVANSSVEIENKEQLFPLYTTYQLRKRSEH</sequence>
<dbReference type="GO" id="GO:0043527">
    <property type="term" value="C:tRNA methyltransferase complex"/>
    <property type="evidence" value="ECO:0007669"/>
    <property type="project" value="TreeGrafter"/>
</dbReference>
<dbReference type="SUPFAM" id="SSF50978">
    <property type="entry name" value="WD40 repeat-like"/>
    <property type="match status" value="1"/>
</dbReference>
<dbReference type="EMBL" id="CDQK01000005">
    <property type="protein sequence ID" value="CEP23760.1"/>
    <property type="molecule type" value="Genomic_DNA"/>
</dbReference>
<evidence type="ECO:0000313" key="8">
    <source>
        <dbReference type="EMBL" id="CEP23760.1"/>
    </source>
</evidence>
<protein>
    <submittedName>
        <fullName evidence="8">WDR4 protein</fullName>
    </submittedName>
</protein>
<dbReference type="HAMAP" id="MF_03056">
    <property type="entry name" value="TRM82"/>
    <property type="match status" value="1"/>
</dbReference>
<name>A0A0H5C6G5_CYBJN</name>
<dbReference type="Gene3D" id="2.130.10.10">
    <property type="entry name" value="YVTN repeat-like/Quinoprotein amine dehydrogenase"/>
    <property type="match status" value="1"/>
</dbReference>
<comment type="pathway">
    <text evidence="6">tRNA modification; N(7)-methylguanine-tRNA biosynthesis.</text>
</comment>
<evidence type="ECO:0000256" key="2">
    <source>
        <dbReference type="ARBA" id="ARBA00022574"/>
    </source>
</evidence>
<dbReference type="UniPathway" id="UPA00989"/>
<dbReference type="InterPro" id="IPR015943">
    <property type="entry name" value="WD40/YVTN_repeat-like_dom_sf"/>
</dbReference>
<evidence type="ECO:0000256" key="1">
    <source>
        <dbReference type="ARBA" id="ARBA00004123"/>
    </source>
</evidence>
<evidence type="ECO:0000256" key="4">
    <source>
        <dbReference type="ARBA" id="ARBA00022737"/>
    </source>
</evidence>
<feature type="compositionally biased region" description="Basic and acidic residues" evidence="7">
    <location>
        <begin position="64"/>
        <end position="74"/>
    </location>
</feature>
<dbReference type="AlphaFoldDB" id="A0A0H5C6G5"/>
<dbReference type="PANTHER" id="PTHR16288">
    <property type="entry name" value="WD40 REPEAT PROTEIN 4"/>
    <property type="match status" value="1"/>
</dbReference>
<feature type="region of interest" description="Disordered" evidence="7">
    <location>
        <begin position="64"/>
        <end position="95"/>
    </location>
</feature>
<evidence type="ECO:0000256" key="6">
    <source>
        <dbReference type="HAMAP-Rule" id="MF_03056"/>
    </source>
</evidence>
<gene>
    <name evidence="8" type="primary">WDR4</name>
    <name evidence="8" type="ORF">BN1211_4417</name>
</gene>
<evidence type="ECO:0000313" key="9">
    <source>
        <dbReference type="Proteomes" id="UP000038830"/>
    </source>
</evidence>
<dbReference type="InterPro" id="IPR036322">
    <property type="entry name" value="WD40_repeat_dom_sf"/>
</dbReference>
<accession>A0A0H5C6G5</accession>
<keyword evidence="5 6" id="KW-0539">Nucleus</keyword>
<evidence type="ECO:0000256" key="5">
    <source>
        <dbReference type="ARBA" id="ARBA00023242"/>
    </source>
</evidence>
<evidence type="ECO:0000256" key="7">
    <source>
        <dbReference type="SAM" id="MobiDB-lite"/>
    </source>
</evidence>
<keyword evidence="4 6" id="KW-0677">Repeat</keyword>
<dbReference type="GO" id="GO:0005634">
    <property type="term" value="C:nucleus"/>
    <property type="evidence" value="ECO:0007669"/>
    <property type="project" value="UniProtKB-SubCell"/>
</dbReference>
<organism evidence="8 9">
    <name type="scientific">Cyberlindnera jadinii (strain ATCC 18201 / CBS 1600 / BCRC 20928 / JCM 3617 / NBRC 0987 / NRRL Y-1542)</name>
    <name type="common">Torula yeast</name>
    <name type="synonym">Candida utilis</name>
    <dbReference type="NCBI Taxonomy" id="983966"/>
    <lineage>
        <taxon>Eukaryota</taxon>
        <taxon>Fungi</taxon>
        <taxon>Dikarya</taxon>
        <taxon>Ascomycota</taxon>
        <taxon>Saccharomycotina</taxon>
        <taxon>Saccharomycetes</taxon>
        <taxon>Phaffomycetales</taxon>
        <taxon>Phaffomycetaceae</taxon>
        <taxon>Cyberlindnera</taxon>
    </lineage>
</organism>
<dbReference type="InterPro" id="IPR028884">
    <property type="entry name" value="Trm82"/>
</dbReference>
<comment type="subcellular location">
    <subcellularLocation>
        <location evidence="1 6">Nucleus</location>
    </subcellularLocation>
</comment>
<dbReference type="Proteomes" id="UP000038830">
    <property type="component" value="Unassembled WGS sequence"/>
</dbReference>
<comment type="function">
    <text evidence="6">Required for the formation of N(7)-methylguanine at position 46 (m7G46) in tRNA. In the complex, it is required to stabilize and induce conformational changes of the catalytic subunit.</text>
</comment>
<keyword evidence="2 6" id="KW-0853">WD repeat</keyword>
<dbReference type="GO" id="GO:0005829">
    <property type="term" value="C:cytosol"/>
    <property type="evidence" value="ECO:0007669"/>
    <property type="project" value="TreeGrafter"/>
</dbReference>
<dbReference type="GO" id="GO:0106004">
    <property type="term" value="P:tRNA (guanine-N7)-methylation"/>
    <property type="evidence" value="ECO:0007669"/>
    <property type="project" value="UniProtKB-UniRule"/>
</dbReference>
<keyword evidence="3 6" id="KW-0819">tRNA processing</keyword>
<evidence type="ECO:0000256" key="3">
    <source>
        <dbReference type="ARBA" id="ARBA00022694"/>
    </source>
</evidence>
<proteinExistence type="inferred from homology"/>
<reference evidence="9" key="1">
    <citation type="journal article" date="2015" name="J. Biotechnol.">
        <title>The structure of the Cyberlindnera jadinii genome and its relation to Candida utilis analyzed by the occurrence of single nucleotide polymorphisms.</title>
        <authorList>
            <person name="Rupp O."/>
            <person name="Brinkrolf K."/>
            <person name="Buerth C."/>
            <person name="Kunigo M."/>
            <person name="Schneider J."/>
            <person name="Jaenicke S."/>
            <person name="Goesmann A."/>
            <person name="Puehler A."/>
            <person name="Jaeger K.-E."/>
            <person name="Ernst J.F."/>
        </authorList>
    </citation>
    <scope>NUCLEOTIDE SEQUENCE [LARGE SCALE GENOMIC DNA]</scope>
    <source>
        <strain evidence="9">ATCC 18201 / CBS 1600 / BCRC 20928 / JCM 3617 / NBRC 0987 / NRRL Y-1542</strain>
    </source>
</reference>
<dbReference type="PANTHER" id="PTHR16288:SF0">
    <property type="entry name" value="TRNA (GUANINE-N(7)-)-METHYLTRANSFERASE NON-CATALYTIC SUBUNIT WDR4"/>
    <property type="match status" value="1"/>
</dbReference>